<evidence type="ECO:0000313" key="7">
    <source>
        <dbReference type="EMBL" id="KXX82991.1"/>
    </source>
</evidence>
<comment type="caution">
    <text evidence="7">The sequence shown here is derived from an EMBL/GenBank/DDBJ whole genome shotgun (WGS) entry which is preliminary data.</text>
</comment>
<dbReference type="Proteomes" id="UP000078237">
    <property type="component" value="Unassembled WGS sequence"/>
</dbReference>
<dbReference type="PROSITE" id="PS51387">
    <property type="entry name" value="FAD_PCMH"/>
    <property type="match status" value="1"/>
</dbReference>
<evidence type="ECO:0000256" key="4">
    <source>
        <dbReference type="ARBA" id="ARBA00022827"/>
    </source>
</evidence>
<keyword evidence="5" id="KW-0560">Oxidoreductase</keyword>
<organism evidence="7 8">
    <name type="scientific">Madurella mycetomatis</name>
    <dbReference type="NCBI Taxonomy" id="100816"/>
    <lineage>
        <taxon>Eukaryota</taxon>
        <taxon>Fungi</taxon>
        <taxon>Dikarya</taxon>
        <taxon>Ascomycota</taxon>
        <taxon>Pezizomycotina</taxon>
        <taxon>Sordariomycetes</taxon>
        <taxon>Sordariomycetidae</taxon>
        <taxon>Sordariales</taxon>
        <taxon>Sordariales incertae sedis</taxon>
        <taxon>Madurella</taxon>
    </lineage>
</organism>
<dbReference type="PANTHER" id="PTHR42973:SF9">
    <property type="entry name" value="FAD-BINDING PCMH-TYPE DOMAIN-CONTAINING PROTEIN-RELATED"/>
    <property type="match status" value="1"/>
</dbReference>
<keyword evidence="8" id="KW-1185">Reference proteome</keyword>
<feature type="domain" description="FAD-binding PCMH-type" evidence="6">
    <location>
        <begin position="77"/>
        <end position="251"/>
    </location>
</feature>
<dbReference type="GO" id="GO:0071949">
    <property type="term" value="F:FAD binding"/>
    <property type="evidence" value="ECO:0007669"/>
    <property type="project" value="InterPro"/>
</dbReference>
<keyword evidence="3" id="KW-0285">Flavoprotein</keyword>
<sequence length="517" mass="57152">MVLSIGSVNWSKPLTFTLLTFFVIVMLFAAPSTPKLLPTDIASTLTPLLSSSAVVLLPSSPEFSALLSRRWSTSPLNGPTPSAIVVPTSESDISQTIRFANAHDLPFLATSGGHGTSSWLSTLGRGGGGVLIHLKNLTKFELAEDGETVVLGGGSVGQRVMERLWEHGKQTTTGSCGCVSVTGPMLGGGHGLLQGQYGLLADQLVSARVVLADGEVVDVSERERPDLFWALRGAGHNFGVVSEFRYRIYDVPEERRSWVYQNFIFGGDRLEEYYELANRMMLDQPSHVVAWSFWIMDKRVDADKPVIIVSIHYSGSEKEAKEYAEPIRALGPISSEIGVRDYPELMEVMGLAIGSPICEPQGTVIVRGVDTDKYHIRDIREWYNVFSDMLASNEAFASSQCLLEGYSVHAVQAVPNESTAFALRDQNLLFGPVVIYKPTDNGTLDAEAERWSEAMEKAASGNQRRRTYVNYSHGDEGLQALYGYEPWRLEKLKKLKQKYDPENRFRFYAPIVPEQGQ</sequence>
<dbReference type="Pfam" id="PF01565">
    <property type="entry name" value="FAD_binding_4"/>
    <property type="match status" value="1"/>
</dbReference>
<dbReference type="InterPro" id="IPR016169">
    <property type="entry name" value="FAD-bd_PCMH_sub2"/>
</dbReference>
<evidence type="ECO:0000256" key="5">
    <source>
        <dbReference type="ARBA" id="ARBA00023002"/>
    </source>
</evidence>
<dbReference type="SUPFAM" id="SSF56176">
    <property type="entry name" value="FAD-binding/transporter-associated domain-like"/>
    <property type="match status" value="1"/>
</dbReference>
<evidence type="ECO:0000259" key="6">
    <source>
        <dbReference type="PROSITE" id="PS51387"/>
    </source>
</evidence>
<dbReference type="VEuPathDB" id="FungiDB:MMYC01_200427"/>
<comment type="similarity">
    <text evidence="2">Belongs to the oxygen-dependent FAD-linked oxidoreductase family.</text>
</comment>
<proteinExistence type="inferred from homology"/>
<evidence type="ECO:0000256" key="2">
    <source>
        <dbReference type="ARBA" id="ARBA00005466"/>
    </source>
</evidence>
<dbReference type="Gene3D" id="3.30.465.10">
    <property type="match status" value="1"/>
</dbReference>
<dbReference type="EMBL" id="LCTW02000005">
    <property type="protein sequence ID" value="KXX82991.1"/>
    <property type="molecule type" value="Genomic_DNA"/>
</dbReference>
<dbReference type="InterPro" id="IPR012951">
    <property type="entry name" value="BBE"/>
</dbReference>
<keyword evidence="4" id="KW-0274">FAD</keyword>
<dbReference type="GO" id="GO:0016491">
    <property type="term" value="F:oxidoreductase activity"/>
    <property type="evidence" value="ECO:0007669"/>
    <property type="project" value="UniProtKB-KW"/>
</dbReference>
<dbReference type="PANTHER" id="PTHR42973">
    <property type="entry name" value="BINDING OXIDOREDUCTASE, PUTATIVE (AFU_ORTHOLOGUE AFUA_1G17690)-RELATED"/>
    <property type="match status" value="1"/>
</dbReference>
<evidence type="ECO:0000313" key="8">
    <source>
        <dbReference type="Proteomes" id="UP000078237"/>
    </source>
</evidence>
<dbReference type="InterPro" id="IPR036318">
    <property type="entry name" value="FAD-bd_PCMH-like_sf"/>
</dbReference>
<gene>
    <name evidence="7" type="ORF">MMYC01_200427</name>
</gene>
<reference evidence="7 8" key="1">
    <citation type="journal article" date="2016" name="Genome Announc.">
        <title>Genome Sequence of Madurella mycetomatis mm55, Isolated from a Human Mycetoma Case in Sudan.</title>
        <authorList>
            <person name="Smit S."/>
            <person name="Derks M.F."/>
            <person name="Bervoets S."/>
            <person name="Fahal A."/>
            <person name="van Leeuwen W."/>
            <person name="van Belkum A."/>
            <person name="van de Sande W.W."/>
        </authorList>
    </citation>
    <scope>NUCLEOTIDE SEQUENCE [LARGE SCALE GENOMIC DNA]</scope>
    <source>
        <strain evidence="8">mm55</strain>
    </source>
</reference>
<dbReference type="STRING" id="100816.A0A175WHN9"/>
<dbReference type="InterPro" id="IPR016167">
    <property type="entry name" value="FAD-bd_PCMH_sub1"/>
</dbReference>
<dbReference type="Pfam" id="PF08031">
    <property type="entry name" value="BBE"/>
    <property type="match status" value="1"/>
</dbReference>
<dbReference type="InterPro" id="IPR016166">
    <property type="entry name" value="FAD-bd_PCMH"/>
</dbReference>
<protein>
    <submittedName>
        <fullName evidence="7">6-hydroxy-D-nicotine oxidase</fullName>
    </submittedName>
</protein>
<evidence type="ECO:0000256" key="1">
    <source>
        <dbReference type="ARBA" id="ARBA00001974"/>
    </source>
</evidence>
<accession>A0A175WHN9</accession>
<comment type="cofactor">
    <cofactor evidence="1">
        <name>FAD</name>
        <dbReference type="ChEBI" id="CHEBI:57692"/>
    </cofactor>
</comment>
<evidence type="ECO:0000256" key="3">
    <source>
        <dbReference type="ARBA" id="ARBA00022630"/>
    </source>
</evidence>
<dbReference type="AlphaFoldDB" id="A0A175WHN9"/>
<dbReference type="Gene3D" id="3.30.43.10">
    <property type="entry name" value="Uridine Diphospho-n-acetylenolpyruvylglucosamine Reductase, domain 2"/>
    <property type="match status" value="1"/>
</dbReference>
<dbReference type="Gene3D" id="3.40.462.20">
    <property type="match status" value="1"/>
</dbReference>
<dbReference type="InterPro" id="IPR006094">
    <property type="entry name" value="Oxid_FAD_bind_N"/>
</dbReference>
<dbReference type="OrthoDB" id="9996127at2759"/>
<name>A0A175WHN9_9PEZI</name>
<dbReference type="InterPro" id="IPR050416">
    <property type="entry name" value="FAD-linked_Oxidoreductase"/>
</dbReference>